<dbReference type="Proteomes" id="UP001174694">
    <property type="component" value="Unassembled WGS sequence"/>
</dbReference>
<comment type="caution">
    <text evidence="2">The sequence shown here is derived from an EMBL/GenBank/DDBJ whole genome shotgun (WGS) entry which is preliminary data.</text>
</comment>
<reference evidence="2" key="1">
    <citation type="submission" date="2022-07" db="EMBL/GenBank/DDBJ databases">
        <title>Fungi with potential for degradation of polypropylene.</title>
        <authorList>
            <person name="Gostincar C."/>
        </authorList>
    </citation>
    <scope>NUCLEOTIDE SEQUENCE</scope>
    <source>
        <strain evidence="2">EXF-13308</strain>
    </source>
</reference>
<keyword evidence="3" id="KW-1185">Reference proteome</keyword>
<evidence type="ECO:0000256" key="1">
    <source>
        <dbReference type="SAM" id="MobiDB-lite"/>
    </source>
</evidence>
<proteinExistence type="predicted"/>
<dbReference type="SUPFAM" id="SSF81296">
    <property type="entry name" value="E set domains"/>
    <property type="match status" value="1"/>
</dbReference>
<dbReference type="PANTHER" id="PTHR31904:SF1">
    <property type="entry name" value="BYPASS OF STOP CODON PROTEIN 5-RELATED"/>
    <property type="match status" value="1"/>
</dbReference>
<dbReference type="EMBL" id="JANBVO010000035">
    <property type="protein sequence ID" value="KAJ9137273.1"/>
    <property type="molecule type" value="Genomic_DNA"/>
</dbReference>
<dbReference type="InterPro" id="IPR039634">
    <property type="entry name" value="Bul1-like"/>
</dbReference>
<feature type="region of interest" description="Disordered" evidence="1">
    <location>
        <begin position="340"/>
        <end position="392"/>
    </location>
</feature>
<dbReference type="Gene3D" id="2.60.40.640">
    <property type="match status" value="1"/>
</dbReference>
<feature type="compositionally biased region" description="Basic and acidic residues" evidence="1">
    <location>
        <begin position="355"/>
        <end position="369"/>
    </location>
</feature>
<dbReference type="AlphaFoldDB" id="A0AA38R743"/>
<evidence type="ECO:0000313" key="3">
    <source>
        <dbReference type="Proteomes" id="UP001174694"/>
    </source>
</evidence>
<accession>A0AA38R743</accession>
<protein>
    <submittedName>
        <fullName evidence="2">Arrestin</fullName>
    </submittedName>
</protein>
<organism evidence="2 3">
    <name type="scientific">Pleurostoma richardsiae</name>
    <dbReference type="NCBI Taxonomy" id="41990"/>
    <lineage>
        <taxon>Eukaryota</taxon>
        <taxon>Fungi</taxon>
        <taxon>Dikarya</taxon>
        <taxon>Ascomycota</taxon>
        <taxon>Pezizomycotina</taxon>
        <taxon>Sordariomycetes</taxon>
        <taxon>Sordariomycetidae</taxon>
        <taxon>Calosphaeriales</taxon>
        <taxon>Pleurostomataceae</taxon>
        <taxon>Pleurostoma</taxon>
    </lineage>
</organism>
<dbReference type="PANTHER" id="PTHR31904">
    <property type="entry name" value="BYPASS OF STOP CODON PROTEIN 5-RELATED"/>
    <property type="match status" value="1"/>
</dbReference>
<dbReference type="InterPro" id="IPR014752">
    <property type="entry name" value="Arrestin-like_C"/>
</dbReference>
<name>A0AA38R743_9PEZI</name>
<sequence>MSSDSASNSGGSSISAYTRQMAFPKSHISVNLDNHFSSKIYTSSSPVSGNVTITTQRDVRFEAIEIVLLGTARTRVDGVSTPQASSHIFLKMIMPVPESTYPVPRVLENGRTYTIPFNFVIPSYLTINACGHRVDSEHVRDHHVCLPPTMGSWEKDDMTPQMATVEYSVKARVFREPDMPGKLIKVMEAVQEIQVLPTYPEQAPLSVTKQDKMYITSKTKSLRKSIISGKTGRLTVSAAQPGAVILRPDGKVAANTTAQVDLNFEPVSAEVLPPKVTSMSGKIEAHTFYSSGAITHLPNLGDWNRSFTIDRRGVYNTSVPLFSRTFDKLPWAQQLTAQVRRDSGYGSDSPGAQSDVERSSAERSRRRESNGGGKQMKARRSTPSPSPIYHTTTVQVPIGVPTDRKTFIPSFHACIVSRVYTLVLAVTVSFGSTTSTVTLRLPLQVAVEPAPTAAPPDNELPSFETAVQEAELDEFLRPRLLSVPDVQFHRGTLPGYPPAPAR</sequence>
<dbReference type="InterPro" id="IPR014756">
    <property type="entry name" value="Ig_E-set"/>
</dbReference>
<gene>
    <name evidence="2" type="ORF">NKR23_g9252</name>
</gene>
<evidence type="ECO:0000313" key="2">
    <source>
        <dbReference type="EMBL" id="KAJ9137273.1"/>
    </source>
</evidence>